<dbReference type="InterPro" id="IPR007110">
    <property type="entry name" value="Ig-like_dom"/>
</dbReference>
<dbReference type="Gene3D" id="2.60.40.10">
    <property type="entry name" value="Immunoglobulins"/>
    <property type="match status" value="2"/>
</dbReference>
<dbReference type="OrthoDB" id="10015491at2759"/>
<feature type="domain" description="Ig-like" evidence="2">
    <location>
        <begin position="51"/>
        <end position="139"/>
    </location>
</feature>
<dbReference type="InterPro" id="IPR013162">
    <property type="entry name" value="CD80_C2-set"/>
</dbReference>
<comment type="caution">
    <text evidence="3">The sequence shown here is derived from an EMBL/GenBank/DDBJ whole genome shotgun (WGS) entry which is preliminary data.</text>
</comment>
<reference evidence="3 4" key="1">
    <citation type="journal article" date="2018" name="Nat. Ecol. Evol.">
        <title>Genomic signatures of mitonuclear coevolution across populations of Tigriopus californicus.</title>
        <authorList>
            <person name="Barreto F.S."/>
            <person name="Watson E.T."/>
            <person name="Lima T.G."/>
            <person name="Willett C.S."/>
            <person name="Edmands S."/>
            <person name="Li W."/>
            <person name="Burton R.S."/>
        </authorList>
    </citation>
    <scope>NUCLEOTIDE SEQUENCE [LARGE SCALE GENOMIC DNA]</scope>
    <source>
        <strain evidence="3 4">San Diego</strain>
    </source>
</reference>
<evidence type="ECO:0000313" key="4">
    <source>
        <dbReference type="Proteomes" id="UP000318571"/>
    </source>
</evidence>
<dbReference type="Pfam" id="PF08205">
    <property type="entry name" value="C2-set_2"/>
    <property type="match status" value="1"/>
</dbReference>
<name>A0A553PML6_TIGCA</name>
<protein>
    <recommendedName>
        <fullName evidence="2">Ig-like domain-containing protein</fullName>
    </recommendedName>
</protein>
<evidence type="ECO:0000313" key="3">
    <source>
        <dbReference type="EMBL" id="TRY78922.1"/>
    </source>
</evidence>
<sequence length="296" mass="33135">MYYLEIAPAQWHWSGKSKIVHTCIVIWVLIGGTNTVRLLQDSVIPPHALRGQKAVLRCNYDLEGDNLYSVKWYFNQKEFYRYIPTDNPPVTIFNHHPGVNVNPQLSTTKEVVLDEIDFLTSGQYRCEISGDAPKFQTASAEGLLFVVDLPDNGPDILGGRPRYTVGDHVNVTCASRNSLPAAKLSWYINGEKADSNHLIPYIHETNHEGLQTSKLGLGFKVDHKHFTRGDLKLKCTATISTVYWKSNEESVQGAGYNAFSTSMSPARGMSSGGKERTDLNLKIMFLLVQCLFLHMG</sequence>
<dbReference type="STRING" id="6832.A0A553PML6"/>
<dbReference type="InterPro" id="IPR036179">
    <property type="entry name" value="Ig-like_dom_sf"/>
</dbReference>
<dbReference type="InterPro" id="IPR013783">
    <property type="entry name" value="Ig-like_fold"/>
</dbReference>
<accession>A0A553PML6</accession>
<keyword evidence="4" id="KW-1185">Reference proteome</keyword>
<dbReference type="PANTHER" id="PTHR21261:SF15">
    <property type="entry name" value="BEATEN PATH IIIA, ISOFORM D-RELATED"/>
    <property type="match status" value="1"/>
</dbReference>
<dbReference type="OMA" id="KIVMNRD"/>
<dbReference type="FunFam" id="2.60.40.10:FF:000437">
    <property type="entry name" value="Beat-IIIc, isoform A"/>
    <property type="match status" value="1"/>
</dbReference>
<dbReference type="AlphaFoldDB" id="A0A553PML6"/>
<gene>
    <name evidence="3" type="ORF">TCAL_12186</name>
</gene>
<keyword evidence="1" id="KW-1015">Disulfide bond</keyword>
<evidence type="ECO:0000256" key="1">
    <source>
        <dbReference type="ARBA" id="ARBA00023157"/>
    </source>
</evidence>
<proteinExistence type="predicted"/>
<evidence type="ECO:0000259" key="2">
    <source>
        <dbReference type="PROSITE" id="PS50835"/>
    </source>
</evidence>
<dbReference type="SUPFAM" id="SSF48726">
    <property type="entry name" value="Immunoglobulin"/>
    <property type="match status" value="2"/>
</dbReference>
<dbReference type="PROSITE" id="PS50835">
    <property type="entry name" value="IG_LIKE"/>
    <property type="match status" value="1"/>
</dbReference>
<dbReference type="PANTHER" id="PTHR21261">
    <property type="entry name" value="BEAT PROTEIN"/>
    <property type="match status" value="1"/>
</dbReference>
<organism evidence="3 4">
    <name type="scientific">Tigriopus californicus</name>
    <name type="common">Marine copepod</name>
    <dbReference type="NCBI Taxonomy" id="6832"/>
    <lineage>
        <taxon>Eukaryota</taxon>
        <taxon>Metazoa</taxon>
        <taxon>Ecdysozoa</taxon>
        <taxon>Arthropoda</taxon>
        <taxon>Crustacea</taxon>
        <taxon>Multicrustacea</taxon>
        <taxon>Hexanauplia</taxon>
        <taxon>Copepoda</taxon>
        <taxon>Harpacticoida</taxon>
        <taxon>Harpacticidae</taxon>
        <taxon>Tigriopus</taxon>
    </lineage>
</organism>
<dbReference type="Proteomes" id="UP000318571">
    <property type="component" value="Chromosome 11"/>
</dbReference>
<dbReference type="EMBL" id="VCGU01000003">
    <property type="protein sequence ID" value="TRY78922.1"/>
    <property type="molecule type" value="Genomic_DNA"/>
</dbReference>